<dbReference type="Pfam" id="PF01609">
    <property type="entry name" value="DDE_Tnp_1"/>
    <property type="match status" value="1"/>
</dbReference>
<dbReference type="Proteomes" id="UP000636394">
    <property type="component" value="Unassembled WGS sequence"/>
</dbReference>
<dbReference type="InterPro" id="IPR047654">
    <property type="entry name" value="IS1634_transpos"/>
</dbReference>
<evidence type="ECO:0000313" key="2">
    <source>
        <dbReference type="EMBL" id="NHM15053.1"/>
    </source>
</evidence>
<evidence type="ECO:0000259" key="1">
    <source>
        <dbReference type="Pfam" id="PF01609"/>
    </source>
</evidence>
<evidence type="ECO:0000313" key="3">
    <source>
        <dbReference type="Proteomes" id="UP000636394"/>
    </source>
</evidence>
<gene>
    <name evidence="2" type="ORF">GMI68_09905</name>
</gene>
<accession>A0ABX0IKD0</accession>
<organism evidence="2 3">
    <name type="scientific">Xiamenia xianingshaonis</name>
    <dbReference type="NCBI Taxonomy" id="2682776"/>
    <lineage>
        <taxon>Bacteria</taxon>
        <taxon>Bacillati</taxon>
        <taxon>Actinomycetota</taxon>
        <taxon>Coriobacteriia</taxon>
        <taxon>Eggerthellales</taxon>
        <taxon>Eggerthellaceae</taxon>
        <taxon>Xiamenia</taxon>
    </lineage>
</organism>
<comment type="caution">
    <text evidence="2">The sequence shown here is derived from an EMBL/GenBank/DDBJ whole genome shotgun (WGS) entry which is preliminary data.</text>
</comment>
<protein>
    <submittedName>
        <fullName evidence="2">IS1634 family transposase</fullName>
    </submittedName>
</protein>
<dbReference type="NCBIfam" id="NF033559">
    <property type="entry name" value="transpos_IS1634"/>
    <property type="match status" value="1"/>
</dbReference>
<reference evidence="2 3" key="1">
    <citation type="submission" date="2019-11" db="EMBL/GenBank/DDBJ databases">
        <title>Eggerthellaceae novel genus isolated from the rectal contents of marmort.</title>
        <authorList>
            <person name="Zhang G."/>
        </authorList>
    </citation>
    <scope>NUCLEOTIDE SEQUENCE [LARGE SCALE GENOMIC DNA]</scope>
    <source>
        <strain evidence="3">zg-886</strain>
    </source>
</reference>
<feature type="domain" description="Transposase IS4-like" evidence="1">
    <location>
        <begin position="253"/>
        <end position="518"/>
    </location>
</feature>
<sequence>MSRVVSVCYNGETSFRRQEDDLHLKRSKRPNGRVHLSITESFRDAQGKARNRTVKTLGYLDELEQKWGPDALARCEAIRDELTDAHNKAVAPVALELHMTQKVDKRSANRMCAGDAVAMAYYDALGIEKALRNHLAGRKVAYDLNAVCRLLVSERLLAPGSKHAAWERAGRHFLRCDASERDVYRALDELAASRNRVIGAMNRAIAPSREHDLACGYYDCTNFYFECDPDDFRKKGVSKEHRPNPIVQMGLLQDSSGIPVTYKLFGGNVGDSKTLIEALPDLKEAAGMQRVVIVADKGMNCSENIAAAVGKGDGFVFSQSVRGTKSTSELRRWALSDEGYRLRGKDGFKSKSRQDVKVIHVTGSDGKTKDVPVEVKVVAFWSRKYANRARHEREKVLEKSRQLVESPGKYTRATHYGAAQYVQNVDFDPKTGEVVACAKKPEIDWEAVRAAEACDGYYCIVTSETNWDDGRIIDAYRELWRIEESFKITKTGLEGRPAFVRTREHLEAHFLTCYIALVVLRLIERALGKRYSALSILEDMRALGCSELEANIWLFDHRTDLTDELFALIGEEAPRKYMRRSEVKALFGKGKQIRWR</sequence>
<dbReference type="PANTHER" id="PTHR34614">
    <property type="match status" value="1"/>
</dbReference>
<dbReference type="SUPFAM" id="SSF53098">
    <property type="entry name" value="Ribonuclease H-like"/>
    <property type="match status" value="1"/>
</dbReference>
<keyword evidence="3" id="KW-1185">Reference proteome</keyword>
<dbReference type="EMBL" id="WPCR01000032">
    <property type="protein sequence ID" value="NHM15053.1"/>
    <property type="molecule type" value="Genomic_DNA"/>
</dbReference>
<dbReference type="InterPro" id="IPR012337">
    <property type="entry name" value="RNaseH-like_sf"/>
</dbReference>
<name>A0ABX0IKD0_9ACTN</name>
<proteinExistence type="predicted"/>
<dbReference type="PANTHER" id="PTHR34614:SF2">
    <property type="entry name" value="TRANSPOSASE IS4-LIKE DOMAIN-CONTAINING PROTEIN"/>
    <property type="match status" value="1"/>
</dbReference>
<dbReference type="InterPro" id="IPR002559">
    <property type="entry name" value="Transposase_11"/>
</dbReference>